<dbReference type="InterPro" id="IPR014187">
    <property type="entry name" value="ADH_Zn_typ-2"/>
</dbReference>
<dbReference type="InterPro" id="IPR036291">
    <property type="entry name" value="NAD(P)-bd_dom_sf"/>
</dbReference>
<evidence type="ECO:0000259" key="6">
    <source>
        <dbReference type="Pfam" id="PF08240"/>
    </source>
</evidence>
<dbReference type="PANTHER" id="PTHR42940:SF8">
    <property type="entry name" value="VACUOLAR PROTEIN SORTING-ASSOCIATED PROTEIN 11"/>
    <property type="match status" value="1"/>
</dbReference>
<sequence length="346" mass="36554">MEDFGAASDRPQGACMRAMVLPTPKTPLQMQQVPAPQPGPGQVRVRVTACGVCRTDLHLVDGELPDPKLPIIPGHEIVGNIDVIGPGVENFSVGARVGVPWLGWTCGLCEYCRAGKENLCDNAKFTGYQIDGGYAEYAVADARYCYSIPEEYSDLAAAPLMCPGLIGYRCLRKAGLIGGDQGTKTVGIYGFGAAGHIVAQVLRKDGHVVYAFTRPGDPSTALDLGAHWAGSSLSTPPEKLDAALIFAPVGSLIPAALRAVKKGGTVIAGGIHTSNIPSFPYEILWGERTVASVANVTREDGREFLELAPKVPVHTRTRVFPLEQANEALAAMREGRLGGATAILVP</sequence>
<dbReference type="CDD" id="cd08298">
    <property type="entry name" value="CAD2"/>
    <property type="match status" value="1"/>
</dbReference>
<evidence type="ECO:0000256" key="1">
    <source>
        <dbReference type="ARBA" id="ARBA00001947"/>
    </source>
</evidence>
<dbReference type="SUPFAM" id="SSF51735">
    <property type="entry name" value="NAD(P)-binding Rossmann-fold domains"/>
    <property type="match status" value="1"/>
</dbReference>
<accession>A0A1Y1HP68</accession>
<name>A0A1Y1HP68_KLENI</name>
<dbReference type="GO" id="GO:0008270">
    <property type="term" value="F:zinc ion binding"/>
    <property type="evidence" value="ECO:0007669"/>
    <property type="project" value="InterPro"/>
</dbReference>
<gene>
    <name evidence="7" type="ORF">KFL_000180540</name>
</gene>
<evidence type="ECO:0000313" key="8">
    <source>
        <dbReference type="Proteomes" id="UP000054558"/>
    </source>
</evidence>
<comment type="similarity">
    <text evidence="2">Belongs to the zinc-containing alcohol dehydrogenase family.</text>
</comment>
<dbReference type="InterPro" id="IPR002328">
    <property type="entry name" value="ADH_Zn_CS"/>
</dbReference>
<dbReference type="GO" id="GO:0005737">
    <property type="term" value="C:cytoplasm"/>
    <property type="evidence" value="ECO:0000318"/>
    <property type="project" value="GO_Central"/>
</dbReference>
<protein>
    <submittedName>
        <fullName evidence="7">Vacuolar protein sorting-associated protein 11</fullName>
    </submittedName>
</protein>
<dbReference type="NCBIfam" id="TIGR02822">
    <property type="entry name" value="adh_fam_2"/>
    <property type="match status" value="1"/>
</dbReference>
<feature type="domain" description="Alcohol dehydrogenase-like N-terminal" evidence="6">
    <location>
        <begin position="39"/>
        <end position="150"/>
    </location>
</feature>
<evidence type="ECO:0000256" key="4">
    <source>
        <dbReference type="ARBA" id="ARBA00022833"/>
    </source>
</evidence>
<dbReference type="EMBL" id="DF236967">
    <property type="protein sequence ID" value="GAQ78771.1"/>
    <property type="molecule type" value="Genomic_DNA"/>
</dbReference>
<dbReference type="InterPro" id="IPR011032">
    <property type="entry name" value="GroES-like_sf"/>
</dbReference>
<comment type="cofactor">
    <cofactor evidence="1">
        <name>Zn(2+)</name>
        <dbReference type="ChEBI" id="CHEBI:29105"/>
    </cofactor>
</comment>
<dbReference type="GO" id="GO:0004022">
    <property type="term" value="F:alcohol dehydrogenase (NAD+) activity"/>
    <property type="evidence" value="ECO:0000318"/>
    <property type="project" value="GO_Central"/>
</dbReference>
<reference evidence="7 8" key="1">
    <citation type="journal article" date="2014" name="Nat. Commun.">
        <title>Klebsormidium flaccidum genome reveals primary factors for plant terrestrial adaptation.</title>
        <authorList>
            <person name="Hori K."/>
            <person name="Maruyama F."/>
            <person name="Fujisawa T."/>
            <person name="Togashi T."/>
            <person name="Yamamoto N."/>
            <person name="Seo M."/>
            <person name="Sato S."/>
            <person name="Yamada T."/>
            <person name="Mori H."/>
            <person name="Tajima N."/>
            <person name="Moriyama T."/>
            <person name="Ikeuchi M."/>
            <person name="Watanabe M."/>
            <person name="Wada H."/>
            <person name="Kobayashi K."/>
            <person name="Saito M."/>
            <person name="Masuda T."/>
            <person name="Sasaki-Sekimoto Y."/>
            <person name="Mashiguchi K."/>
            <person name="Awai K."/>
            <person name="Shimojima M."/>
            <person name="Masuda S."/>
            <person name="Iwai M."/>
            <person name="Nobusawa T."/>
            <person name="Narise T."/>
            <person name="Kondo S."/>
            <person name="Saito H."/>
            <person name="Sato R."/>
            <person name="Murakawa M."/>
            <person name="Ihara Y."/>
            <person name="Oshima-Yamada Y."/>
            <person name="Ohtaka K."/>
            <person name="Satoh M."/>
            <person name="Sonobe K."/>
            <person name="Ishii M."/>
            <person name="Ohtani R."/>
            <person name="Kanamori-Sato M."/>
            <person name="Honoki R."/>
            <person name="Miyazaki D."/>
            <person name="Mochizuki H."/>
            <person name="Umetsu J."/>
            <person name="Higashi K."/>
            <person name="Shibata D."/>
            <person name="Kamiya Y."/>
            <person name="Sato N."/>
            <person name="Nakamura Y."/>
            <person name="Tabata S."/>
            <person name="Ida S."/>
            <person name="Kurokawa K."/>
            <person name="Ohta H."/>
        </authorList>
    </citation>
    <scope>NUCLEOTIDE SEQUENCE [LARGE SCALE GENOMIC DNA]</scope>
    <source>
        <strain evidence="7 8">NIES-2285</strain>
    </source>
</reference>
<dbReference type="PANTHER" id="PTHR42940">
    <property type="entry name" value="ALCOHOL DEHYDROGENASE 1-RELATED"/>
    <property type="match status" value="1"/>
</dbReference>
<evidence type="ECO:0000256" key="2">
    <source>
        <dbReference type="ARBA" id="ARBA00008072"/>
    </source>
</evidence>
<dbReference type="AlphaFoldDB" id="A0A1Y1HP68"/>
<dbReference type="SUPFAM" id="SSF50129">
    <property type="entry name" value="GroES-like"/>
    <property type="match status" value="1"/>
</dbReference>
<organism evidence="7 8">
    <name type="scientific">Klebsormidium nitens</name>
    <name type="common">Green alga</name>
    <name type="synonym">Ulothrix nitens</name>
    <dbReference type="NCBI Taxonomy" id="105231"/>
    <lineage>
        <taxon>Eukaryota</taxon>
        <taxon>Viridiplantae</taxon>
        <taxon>Streptophyta</taxon>
        <taxon>Klebsormidiophyceae</taxon>
        <taxon>Klebsormidiales</taxon>
        <taxon>Klebsormidiaceae</taxon>
        <taxon>Klebsormidium</taxon>
    </lineage>
</organism>
<keyword evidence="4" id="KW-0862">Zinc</keyword>
<dbReference type="InterPro" id="IPR013154">
    <property type="entry name" value="ADH-like_N"/>
</dbReference>
<dbReference type="STRING" id="105231.A0A1Y1HP68"/>
<dbReference type="OMA" id="GIPWLGH"/>
<proteinExistence type="inferred from homology"/>
<evidence type="ECO:0000313" key="7">
    <source>
        <dbReference type="EMBL" id="GAQ78771.1"/>
    </source>
</evidence>
<dbReference type="Proteomes" id="UP000054558">
    <property type="component" value="Unassembled WGS sequence"/>
</dbReference>
<dbReference type="OrthoDB" id="1879366at2759"/>
<keyword evidence="3" id="KW-0479">Metal-binding</keyword>
<evidence type="ECO:0000256" key="5">
    <source>
        <dbReference type="ARBA" id="ARBA00023002"/>
    </source>
</evidence>
<dbReference type="Pfam" id="PF08240">
    <property type="entry name" value="ADH_N"/>
    <property type="match status" value="1"/>
</dbReference>
<dbReference type="Gene3D" id="3.40.50.720">
    <property type="entry name" value="NAD(P)-binding Rossmann-like Domain"/>
    <property type="match status" value="1"/>
</dbReference>
<dbReference type="Gene3D" id="3.90.180.10">
    <property type="entry name" value="Medium-chain alcohol dehydrogenases, catalytic domain"/>
    <property type="match status" value="1"/>
</dbReference>
<dbReference type="PROSITE" id="PS00059">
    <property type="entry name" value="ADH_ZINC"/>
    <property type="match status" value="1"/>
</dbReference>
<keyword evidence="8" id="KW-1185">Reference proteome</keyword>
<evidence type="ECO:0000256" key="3">
    <source>
        <dbReference type="ARBA" id="ARBA00022723"/>
    </source>
</evidence>
<keyword evidence="5" id="KW-0560">Oxidoreductase</keyword>
<dbReference type="SMR" id="A0A1Y1HP68"/>